<dbReference type="EMBL" id="KZ664840">
    <property type="protein sequence ID" value="PPS02894.1"/>
    <property type="molecule type" value="Genomic_DNA"/>
</dbReference>
<name>A0A2P5XHX6_GOSBA</name>
<dbReference type="PANTHER" id="PTHR48464">
    <property type="match status" value="1"/>
</dbReference>
<feature type="domain" description="Myb/SANT-like" evidence="1">
    <location>
        <begin position="20"/>
        <end position="120"/>
    </location>
</feature>
<sequence length="241" mass="27419">MLGFSQSSASSQNSRGTKKKWVLEEDVVLVACMVDLYNVETYNVDTGFNASNLNELEIMLEKVLPHAMLKVKPNLESRIRILKMDWATVYNLLSGKDNSDFGWDEHSQMVIAKDAMWNSYITTQLQPLKPNQDGSTSLKKKKMIYDGSEQIFTSITDAAIFFGENIRNVGLELSKSISSEKVIQESAQKIYPALCEVEGLTEDKRYHALSKTPNHPMQILIFFSLPSSVRLEWVKRYLSNH</sequence>
<dbReference type="InterPro" id="IPR024752">
    <property type="entry name" value="Myb/SANT-like_dom"/>
</dbReference>
<organism evidence="2 3">
    <name type="scientific">Gossypium barbadense</name>
    <name type="common">Sea Island cotton</name>
    <name type="synonym">Hibiscus barbadensis</name>
    <dbReference type="NCBI Taxonomy" id="3634"/>
    <lineage>
        <taxon>Eukaryota</taxon>
        <taxon>Viridiplantae</taxon>
        <taxon>Streptophyta</taxon>
        <taxon>Embryophyta</taxon>
        <taxon>Tracheophyta</taxon>
        <taxon>Spermatophyta</taxon>
        <taxon>Magnoliopsida</taxon>
        <taxon>eudicotyledons</taxon>
        <taxon>Gunneridae</taxon>
        <taxon>Pentapetalae</taxon>
        <taxon>rosids</taxon>
        <taxon>malvids</taxon>
        <taxon>Malvales</taxon>
        <taxon>Malvaceae</taxon>
        <taxon>Malvoideae</taxon>
        <taxon>Gossypium</taxon>
    </lineage>
</organism>
<evidence type="ECO:0000313" key="3">
    <source>
        <dbReference type="Proteomes" id="UP000239757"/>
    </source>
</evidence>
<evidence type="ECO:0000259" key="1">
    <source>
        <dbReference type="Pfam" id="PF12776"/>
    </source>
</evidence>
<proteinExistence type="predicted"/>
<dbReference type="OrthoDB" id="618098at2759"/>
<dbReference type="PANTHER" id="PTHR48464:SF1">
    <property type="entry name" value="MYB_SANT-LIKE DOMAIN-CONTAINING PROTEIN"/>
    <property type="match status" value="1"/>
</dbReference>
<dbReference type="Pfam" id="PF12776">
    <property type="entry name" value="Myb_DNA-bind_3"/>
    <property type="match status" value="1"/>
</dbReference>
<reference evidence="2 3" key="1">
    <citation type="submission" date="2015-01" db="EMBL/GenBank/DDBJ databases">
        <title>Genome of allotetraploid Gossypium barbadense reveals genomic plasticity and fiber elongation in cotton evolution.</title>
        <authorList>
            <person name="Chen X."/>
            <person name="Liu X."/>
            <person name="Zhao B."/>
            <person name="Zheng H."/>
            <person name="Hu Y."/>
            <person name="Lu G."/>
            <person name="Yang C."/>
            <person name="Chen J."/>
            <person name="Shan C."/>
            <person name="Zhang L."/>
            <person name="Zhou Y."/>
            <person name="Wang L."/>
            <person name="Guo W."/>
            <person name="Bai Y."/>
            <person name="Ruan J."/>
            <person name="Shangguan X."/>
            <person name="Mao Y."/>
            <person name="Jiang J."/>
            <person name="Zhu Y."/>
            <person name="Lei J."/>
            <person name="Kang H."/>
            <person name="Chen S."/>
            <person name="He X."/>
            <person name="Wang R."/>
            <person name="Wang Y."/>
            <person name="Chen J."/>
            <person name="Wang L."/>
            <person name="Yu S."/>
            <person name="Wang B."/>
            <person name="Wei J."/>
            <person name="Song S."/>
            <person name="Lu X."/>
            <person name="Gao Z."/>
            <person name="Gu W."/>
            <person name="Deng X."/>
            <person name="Ma D."/>
            <person name="Wang S."/>
            <person name="Liang W."/>
            <person name="Fang L."/>
            <person name="Cai C."/>
            <person name="Zhu X."/>
            <person name="Zhou B."/>
            <person name="Zhang Y."/>
            <person name="Chen Z."/>
            <person name="Xu S."/>
            <person name="Zhu R."/>
            <person name="Wang S."/>
            <person name="Zhang T."/>
            <person name="Zhao G."/>
        </authorList>
    </citation>
    <scope>NUCLEOTIDE SEQUENCE [LARGE SCALE GENOMIC DNA]</scope>
    <source>
        <strain evidence="3">cv. Xinhai21</strain>
        <tissue evidence="2">Leaf</tissue>
    </source>
</reference>
<dbReference type="AlphaFoldDB" id="A0A2P5XHX6"/>
<dbReference type="Proteomes" id="UP000239757">
    <property type="component" value="Unassembled WGS sequence"/>
</dbReference>
<gene>
    <name evidence="2" type="ORF">GOBAR_AA17765</name>
</gene>
<evidence type="ECO:0000313" key="2">
    <source>
        <dbReference type="EMBL" id="PPS02894.1"/>
    </source>
</evidence>
<protein>
    <recommendedName>
        <fullName evidence="1">Myb/SANT-like domain-containing protein</fullName>
    </recommendedName>
</protein>
<accession>A0A2P5XHX6</accession>